<accession>A0A4P6Q6A4</accession>
<dbReference type="KEGG" id="strr:EKD16_12675"/>
<gene>
    <name evidence="1" type="ORF">EKD16_12675</name>
</gene>
<organism evidence="1 2">
    <name type="scientific">Streptomonospora litoralis</name>
    <dbReference type="NCBI Taxonomy" id="2498135"/>
    <lineage>
        <taxon>Bacteria</taxon>
        <taxon>Bacillati</taxon>
        <taxon>Actinomycetota</taxon>
        <taxon>Actinomycetes</taxon>
        <taxon>Streptosporangiales</taxon>
        <taxon>Nocardiopsidaceae</taxon>
        <taxon>Streptomonospora</taxon>
    </lineage>
</organism>
<dbReference type="RefSeq" id="WP_131098518.1">
    <property type="nucleotide sequence ID" value="NZ_CP036455.1"/>
</dbReference>
<evidence type="ECO:0000313" key="2">
    <source>
        <dbReference type="Proteomes" id="UP000292235"/>
    </source>
</evidence>
<evidence type="ECO:0000313" key="1">
    <source>
        <dbReference type="EMBL" id="QBI54317.1"/>
    </source>
</evidence>
<proteinExistence type="predicted"/>
<sequence length="264" mass="28874">MVVPMVAALHGELEPFAGSRPDVAERDAFSLFYDRSSAMIWLQEAVPDAYPGLWAMNDAGQDGEADIGRGATRRLWFQVHLTGSLEDDRPLPLQPFLSCIGDVAERLGTLEVHALQLLVPVHERVATRREVPRHSAGAVGGLIEAAGWFGDGDPGLARRVQVTIDTGQDPAVVSAAPGLPAWMRRWKQSFFVCDPASDEGDAAADLSPQIPDHFWQGPRYHRTSLYGTLGEWSPEALGWLSAFAAEAAWQQGVRIPLMITVRTR</sequence>
<reference evidence="1 2" key="1">
    <citation type="submission" date="2019-02" db="EMBL/GenBank/DDBJ databases">
        <authorList>
            <person name="Khodamoradi S."/>
            <person name="Hahnke R.L."/>
            <person name="Kaempfer P."/>
            <person name="Schumann P."/>
            <person name="Rohde M."/>
            <person name="Steinert M."/>
            <person name="Luzhetskyy A."/>
            <person name="Wink J."/>
            <person name="Ruckert C."/>
        </authorList>
    </citation>
    <scope>NUCLEOTIDE SEQUENCE [LARGE SCALE GENOMIC DNA]</scope>
    <source>
        <strain evidence="1 2">M2</strain>
    </source>
</reference>
<keyword evidence="2" id="KW-1185">Reference proteome</keyword>
<protein>
    <submittedName>
        <fullName evidence="1">Uncharacterized protein</fullName>
    </submittedName>
</protein>
<dbReference type="Proteomes" id="UP000292235">
    <property type="component" value="Chromosome"/>
</dbReference>
<dbReference type="OrthoDB" id="3617561at2"/>
<dbReference type="EMBL" id="CP036455">
    <property type="protein sequence ID" value="QBI54317.1"/>
    <property type="molecule type" value="Genomic_DNA"/>
</dbReference>
<name>A0A4P6Q6A4_9ACTN</name>
<dbReference type="AlphaFoldDB" id="A0A4P6Q6A4"/>